<keyword evidence="2" id="KW-1185">Reference proteome</keyword>
<dbReference type="EMBL" id="KZ819719">
    <property type="protein sequence ID" value="PWN53586.1"/>
    <property type="molecule type" value="Genomic_DNA"/>
</dbReference>
<sequence length="320" mass="35743">MQDLFISKLGLSQPSLHPTLSVSINLGPSRIPPSTACRPRLLLNLPPNLFYDPFTSHSIQSDPSISDVCLLGPLELERAVGWSRTDGSAIAKGSFGAHCQSYHDQEEPHERDQNRGSGKARDQWDNHIRPSGSKDDIPPNALTGATLLFDQENPLPSPLEHTLKPEHTSVIFGLSADHLSDLGEQGTTTFQVDVPLHARYLPPIAPPSRHINTAGMGIFEVVKELLRRPSTERIKRPLHGYRNREGSDASFDQDRVTDRLEKERTGEEQGSYLKVRLKMPTLFLECEGSPPYPSLEGWEETSQICSRRPTPIYSCRETKR</sequence>
<gene>
    <name evidence="1" type="ORF">IE53DRAFT_145798</name>
</gene>
<name>A0ACD0P6A1_9BASI</name>
<accession>A0ACD0P6A1</accession>
<reference evidence="1 2" key="1">
    <citation type="journal article" date="2018" name="Mol. Biol. Evol.">
        <title>Broad Genomic Sampling Reveals a Smut Pathogenic Ancestry of the Fungal Clade Ustilaginomycotina.</title>
        <authorList>
            <person name="Kijpornyongpan T."/>
            <person name="Mondo S.J."/>
            <person name="Barry K."/>
            <person name="Sandor L."/>
            <person name="Lee J."/>
            <person name="Lipzen A."/>
            <person name="Pangilinan J."/>
            <person name="LaButti K."/>
            <person name="Hainaut M."/>
            <person name="Henrissat B."/>
            <person name="Grigoriev I.V."/>
            <person name="Spatafora J.W."/>
            <person name="Aime M.C."/>
        </authorList>
    </citation>
    <scope>NUCLEOTIDE SEQUENCE [LARGE SCALE GENOMIC DNA]</scope>
    <source>
        <strain evidence="1 2">SA 807</strain>
    </source>
</reference>
<dbReference type="Proteomes" id="UP000245626">
    <property type="component" value="Unassembled WGS sequence"/>
</dbReference>
<protein>
    <submittedName>
        <fullName evidence="1">Uncharacterized protein</fullName>
    </submittedName>
</protein>
<evidence type="ECO:0000313" key="2">
    <source>
        <dbReference type="Proteomes" id="UP000245626"/>
    </source>
</evidence>
<proteinExistence type="predicted"/>
<evidence type="ECO:0000313" key="1">
    <source>
        <dbReference type="EMBL" id="PWN53586.1"/>
    </source>
</evidence>
<organism evidence="1 2">
    <name type="scientific">Violaceomyces palustris</name>
    <dbReference type="NCBI Taxonomy" id="1673888"/>
    <lineage>
        <taxon>Eukaryota</taxon>
        <taxon>Fungi</taxon>
        <taxon>Dikarya</taxon>
        <taxon>Basidiomycota</taxon>
        <taxon>Ustilaginomycotina</taxon>
        <taxon>Ustilaginomycetes</taxon>
        <taxon>Violaceomycetales</taxon>
        <taxon>Violaceomycetaceae</taxon>
        <taxon>Violaceomyces</taxon>
    </lineage>
</organism>